<comment type="caution">
    <text evidence="1">The sequence shown here is derived from an EMBL/GenBank/DDBJ whole genome shotgun (WGS) entry which is preliminary data.</text>
</comment>
<dbReference type="EMBL" id="ACDP02000023">
    <property type="protein sequence ID" value="EEO27661.1"/>
    <property type="molecule type" value="Genomic_DNA"/>
</dbReference>
<name>C3X375_9BURK</name>
<evidence type="ECO:0000313" key="2">
    <source>
        <dbReference type="Proteomes" id="UP000003973"/>
    </source>
</evidence>
<accession>C3X375</accession>
<organism evidence="1 2">
    <name type="scientific">Oxalobacter paraformigenes</name>
    <dbReference type="NCBI Taxonomy" id="556268"/>
    <lineage>
        <taxon>Bacteria</taxon>
        <taxon>Pseudomonadati</taxon>
        <taxon>Pseudomonadota</taxon>
        <taxon>Betaproteobacteria</taxon>
        <taxon>Burkholderiales</taxon>
        <taxon>Oxalobacteraceae</taxon>
        <taxon>Oxalobacter</taxon>
    </lineage>
</organism>
<protein>
    <recommendedName>
        <fullName evidence="3">Major capsid protein</fullName>
    </recommendedName>
</protein>
<gene>
    <name evidence="1" type="ORF">OFAG_00814</name>
</gene>
<sequence length="483" mass="51686">MDFLNGLNNAPANMVSSGQASMNDVEALNKALSAGYGTDVAGLTGGAALRVQSLDKTLMSVIQDNKHFVLFNKLPKPKADATVDEWTEQSGIGGFLGGSSNSELGIIKDATGQYARRVGFVKYLMTKRQVSLVQTLQGSITEAETVEQQNGAKQLLTDAEFLCFEGDSSVVPTEFDGIVAQIVSLDSADHVIDAEGESLSSISAVVNGAATIGGYGNFGTATDLLVSPKTGADLDFNLDPAYRVVLPNGQEAKRGTPVRGIVTAQGDIALNRDVFIRDEEMQIPFQLRKGEHAKIAANNAFVPVSVTVDATATDTSSKFAAKHAGNYYYAVAGVNADGQSVIVKSEQVAVTAGKKIVLTITASTAGTEIGYVIYRSRLNGTNETGDFREMCRIPKAGATTTYTDLNREIPGTTKSYILNMSPSDNSITWRQLLPMLKFPLATVNQAVIPWAQLMFGYLRMAKRQHHVVIKNIVPSGARWKPFG</sequence>
<dbReference type="Proteomes" id="UP000003973">
    <property type="component" value="Unassembled WGS sequence"/>
</dbReference>
<reference evidence="1" key="1">
    <citation type="submission" date="2011-10" db="EMBL/GenBank/DDBJ databases">
        <title>The Genome Sequence of Oxalobacter formigenes HOxBLS.</title>
        <authorList>
            <consortium name="The Broad Institute Genome Sequencing Platform"/>
            <person name="Earl A."/>
            <person name="Ward D."/>
            <person name="Feldgarden M."/>
            <person name="Gevers D."/>
            <person name="Allison M.J."/>
            <person name="Humphrey S."/>
            <person name="Young S.K."/>
            <person name="Zeng Q."/>
            <person name="Gargeya S."/>
            <person name="Fitzgerald M."/>
            <person name="Haas B."/>
            <person name="Abouelleil A."/>
            <person name="Alvarado L."/>
            <person name="Arachchi H.M."/>
            <person name="Berlin A."/>
            <person name="Brown A."/>
            <person name="Chapman S.B."/>
            <person name="Chen Z."/>
            <person name="Dunbar C."/>
            <person name="Freedman E."/>
            <person name="Gearin G."/>
            <person name="Goldberg J."/>
            <person name="Griggs A."/>
            <person name="Gujja S."/>
            <person name="Heiman D."/>
            <person name="Howarth C."/>
            <person name="Larson L."/>
            <person name="Lui A."/>
            <person name="MacDonald P.J.P."/>
            <person name="Montmayeur A."/>
            <person name="Murphy C."/>
            <person name="Neiman D."/>
            <person name="Pearson M."/>
            <person name="Priest M."/>
            <person name="Roberts A."/>
            <person name="Saif S."/>
            <person name="Shea T."/>
            <person name="Shenoy N."/>
            <person name="Sisk P."/>
            <person name="Stolte C."/>
            <person name="Sykes S."/>
            <person name="Wortman J."/>
            <person name="Nusbaum C."/>
            <person name="Birren B."/>
        </authorList>
    </citation>
    <scope>NUCLEOTIDE SEQUENCE [LARGE SCALE GENOMIC DNA]</scope>
    <source>
        <strain evidence="1">HOxBLS</strain>
    </source>
</reference>
<keyword evidence="2" id="KW-1185">Reference proteome</keyword>
<evidence type="ECO:0008006" key="3">
    <source>
        <dbReference type="Google" id="ProtNLM"/>
    </source>
</evidence>
<dbReference type="eggNOG" id="ENOG5033QK4">
    <property type="taxonomic scope" value="Bacteria"/>
</dbReference>
<dbReference type="RefSeq" id="WP_005876809.1">
    <property type="nucleotide sequence ID" value="NZ_CABMNL010000001.1"/>
</dbReference>
<dbReference type="AlphaFoldDB" id="C3X375"/>
<evidence type="ECO:0000313" key="1">
    <source>
        <dbReference type="EMBL" id="EEO27661.1"/>
    </source>
</evidence>
<dbReference type="HOGENOM" id="CLU_594385_0_0_4"/>
<proteinExistence type="predicted"/>